<dbReference type="AlphaFoldDB" id="A0A1G2V3W2"/>
<evidence type="ECO:0000313" key="2">
    <source>
        <dbReference type="Proteomes" id="UP000177697"/>
    </source>
</evidence>
<name>A0A1G2V3W2_9BACT</name>
<comment type="caution">
    <text evidence="1">The sequence shown here is derived from an EMBL/GenBank/DDBJ whole genome shotgun (WGS) entry which is preliminary data.</text>
</comment>
<dbReference type="Proteomes" id="UP000177697">
    <property type="component" value="Unassembled WGS sequence"/>
</dbReference>
<organism evidence="1 2">
    <name type="scientific">Candidatus Zambryskibacteria bacterium RIFOXYC1_FULL_39_10</name>
    <dbReference type="NCBI Taxonomy" id="1802779"/>
    <lineage>
        <taxon>Bacteria</taxon>
        <taxon>Candidatus Zambryskiibacteriota</taxon>
    </lineage>
</organism>
<dbReference type="EMBL" id="MHWW01000002">
    <property type="protein sequence ID" value="OHB16336.1"/>
    <property type="molecule type" value="Genomic_DNA"/>
</dbReference>
<protein>
    <submittedName>
        <fullName evidence="1">Uncharacterized protein</fullName>
    </submittedName>
</protein>
<gene>
    <name evidence="1" type="ORF">A2431_01375</name>
</gene>
<proteinExistence type="predicted"/>
<sequence>MIAGTTSPLSGGKTLILPLLEVRLSRTFRYLYLIPVIIFLQASPVDSNLTNRKPLECKFSTGEMEILGFHAMLLLPSDKITQTRGREIYDTPQNYFVN</sequence>
<evidence type="ECO:0000313" key="1">
    <source>
        <dbReference type="EMBL" id="OHB16336.1"/>
    </source>
</evidence>
<reference evidence="1 2" key="1">
    <citation type="journal article" date="2016" name="Nat. Commun.">
        <title>Thousands of microbial genomes shed light on interconnected biogeochemical processes in an aquifer system.</title>
        <authorList>
            <person name="Anantharaman K."/>
            <person name="Brown C.T."/>
            <person name="Hug L.A."/>
            <person name="Sharon I."/>
            <person name="Castelle C.J."/>
            <person name="Probst A.J."/>
            <person name="Thomas B.C."/>
            <person name="Singh A."/>
            <person name="Wilkins M.J."/>
            <person name="Karaoz U."/>
            <person name="Brodie E.L."/>
            <person name="Williams K.H."/>
            <person name="Hubbard S.S."/>
            <person name="Banfield J.F."/>
        </authorList>
    </citation>
    <scope>NUCLEOTIDE SEQUENCE [LARGE SCALE GENOMIC DNA]</scope>
</reference>
<accession>A0A1G2V3W2</accession>